<dbReference type="PROSITE" id="PS50943">
    <property type="entry name" value="HTH_CROC1"/>
    <property type="match status" value="1"/>
</dbReference>
<protein>
    <submittedName>
        <fullName evidence="2">Helix-turn-helix protein</fullName>
    </submittedName>
</protein>
<dbReference type="Gene3D" id="1.10.260.40">
    <property type="entry name" value="lambda repressor-like DNA-binding domains"/>
    <property type="match status" value="1"/>
</dbReference>
<keyword evidence="3" id="KW-1185">Reference proteome</keyword>
<feature type="domain" description="HTH cro/C1-type" evidence="1">
    <location>
        <begin position="12"/>
        <end position="40"/>
    </location>
</feature>
<dbReference type="AlphaFoldDB" id="A0A4R2IUB0"/>
<proteinExistence type="predicted"/>
<evidence type="ECO:0000313" key="2">
    <source>
        <dbReference type="EMBL" id="TCO47986.1"/>
    </source>
</evidence>
<sequence>MSGDWAAVADAIRSRMAELGITQQELVERSGVSVSTIRQLQNNYGPRRRARHTLEDVSKGLQWPAGHLEYVLDGRAAGATEAATPGWQAEAAELRTLIADLAERVETLERKKRSH</sequence>
<dbReference type="InterPro" id="IPR010982">
    <property type="entry name" value="Lambda_DNA-bd_dom_sf"/>
</dbReference>
<dbReference type="GO" id="GO:0003677">
    <property type="term" value="F:DNA binding"/>
    <property type="evidence" value="ECO:0007669"/>
    <property type="project" value="InterPro"/>
</dbReference>
<dbReference type="Proteomes" id="UP000295680">
    <property type="component" value="Unassembled WGS sequence"/>
</dbReference>
<comment type="caution">
    <text evidence="2">The sequence shown here is derived from an EMBL/GenBank/DDBJ whole genome shotgun (WGS) entry which is preliminary data.</text>
</comment>
<accession>A0A4R2IUB0</accession>
<dbReference type="EMBL" id="SLWS01000016">
    <property type="protein sequence ID" value="TCO47986.1"/>
    <property type="molecule type" value="Genomic_DNA"/>
</dbReference>
<gene>
    <name evidence="2" type="ORF">EV192_11639</name>
</gene>
<dbReference type="OrthoDB" id="5186342at2"/>
<evidence type="ECO:0000259" key="1">
    <source>
        <dbReference type="PROSITE" id="PS50943"/>
    </source>
</evidence>
<reference evidence="2 3" key="1">
    <citation type="submission" date="2019-03" db="EMBL/GenBank/DDBJ databases">
        <title>Genomic Encyclopedia of Type Strains, Phase IV (KMG-IV): sequencing the most valuable type-strain genomes for metagenomic binning, comparative biology and taxonomic classification.</title>
        <authorList>
            <person name="Goeker M."/>
        </authorList>
    </citation>
    <scope>NUCLEOTIDE SEQUENCE [LARGE SCALE GENOMIC DNA]</scope>
    <source>
        <strain evidence="2 3">DSM 45934</strain>
    </source>
</reference>
<dbReference type="SUPFAM" id="SSF47413">
    <property type="entry name" value="lambda repressor-like DNA-binding domains"/>
    <property type="match status" value="1"/>
</dbReference>
<dbReference type="CDD" id="cd00093">
    <property type="entry name" value="HTH_XRE"/>
    <property type="match status" value="1"/>
</dbReference>
<dbReference type="RefSeq" id="WP_132125404.1">
    <property type="nucleotide sequence ID" value="NZ_SLWS01000016.1"/>
</dbReference>
<name>A0A4R2IUB0_9PSEU</name>
<dbReference type="InterPro" id="IPR001387">
    <property type="entry name" value="Cro/C1-type_HTH"/>
</dbReference>
<organism evidence="2 3">
    <name type="scientific">Actinocrispum wychmicini</name>
    <dbReference type="NCBI Taxonomy" id="1213861"/>
    <lineage>
        <taxon>Bacteria</taxon>
        <taxon>Bacillati</taxon>
        <taxon>Actinomycetota</taxon>
        <taxon>Actinomycetes</taxon>
        <taxon>Pseudonocardiales</taxon>
        <taxon>Pseudonocardiaceae</taxon>
        <taxon>Actinocrispum</taxon>
    </lineage>
</organism>
<evidence type="ECO:0000313" key="3">
    <source>
        <dbReference type="Proteomes" id="UP000295680"/>
    </source>
</evidence>